<feature type="domain" description="Beta-lactamase-related" evidence="3">
    <location>
        <begin position="8"/>
        <end position="343"/>
    </location>
</feature>
<dbReference type="PANTHER" id="PTHR46825">
    <property type="entry name" value="D-ALANYL-D-ALANINE-CARBOXYPEPTIDASE/ENDOPEPTIDASE AMPH"/>
    <property type="match status" value="1"/>
</dbReference>
<evidence type="ECO:0000259" key="4">
    <source>
        <dbReference type="Pfam" id="PF11954"/>
    </source>
</evidence>
<sequence>MTTKQQQFQQFFHTLAEKEHIYGAVLVADKGEVIYKAAFGCADLSSGRKLTTNSVFELASLSKPFTAIGVILLEEQGKLQYDDLIERWLPELPYPGITVRHLLCHTSGLPDYMALFFEHWDRSQIATNQDVLQMLIKYHPPVHFQPNDSWLYSNTGYVLLALLIERITGQTFPQYMQENIFQPLGMKDTRVYNRRYRSEQIPDYAYGYVYDVHAGKLELPDLVEETKYVTFLDGIQGDGTVNSTLDDLFKFDRALYTHEFLSKASLEQAFTPARMNNDETFDYGFGWILYNTEEAGREVSHSGGWPGYASTLFRYIDHDQTIIFLRNKEQEVEFEQATIEAIKHILFEQPYVVPERPPLKEALALDPVIYERYVGTYRFESNSDIFANITIEEERLFMQLTGQVRLELHPSAETIFFLRSLPVEVVFTMEHPDKANMLTIIQEGSQEQAQRI</sequence>
<gene>
    <name evidence="5" type="ORF">J2Z66_006716</name>
</gene>
<dbReference type="InterPro" id="IPR021860">
    <property type="entry name" value="Peptidase_S12_Pab87-rel_C"/>
</dbReference>
<dbReference type="InterPro" id="IPR012338">
    <property type="entry name" value="Beta-lactam/transpept-like"/>
</dbReference>
<dbReference type="InterPro" id="IPR001466">
    <property type="entry name" value="Beta-lactam-related"/>
</dbReference>
<evidence type="ECO:0000259" key="3">
    <source>
        <dbReference type="Pfam" id="PF00144"/>
    </source>
</evidence>
<dbReference type="Pfam" id="PF00144">
    <property type="entry name" value="Beta-lactamase"/>
    <property type="match status" value="1"/>
</dbReference>
<evidence type="ECO:0000256" key="2">
    <source>
        <dbReference type="ARBA" id="ARBA00023136"/>
    </source>
</evidence>
<dbReference type="RefSeq" id="WP_209976889.1">
    <property type="nucleotide sequence ID" value="NZ_JAGGLB010000030.1"/>
</dbReference>
<evidence type="ECO:0000256" key="1">
    <source>
        <dbReference type="ARBA" id="ARBA00004370"/>
    </source>
</evidence>
<evidence type="ECO:0000313" key="6">
    <source>
        <dbReference type="Proteomes" id="UP001519287"/>
    </source>
</evidence>
<dbReference type="SUPFAM" id="SSF56601">
    <property type="entry name" value="beta-lactamase/transpeptidase-like"/>
    <property type="match status" value="1"/>
</dbReference>
<dbReference type="Pfam" id="PF11954">
    <property type="entry name" value="DUF3471"/>
    <property type="match status" value="1"/>
</dbReference>
<comment type="caution">
    <text evidence="5">The sequence shown here is derived from an EMBL/GenBank/DDBJ whole genome shotgun (WGS) entry which is preliminary data.</text>
</comment>
<protein>
    <submittedName>
        <fullName evidence="5">CubicO group peptidase (Beta-lactamase class C family)</fullName>
    </submittedName>
</protein>
<evidence type="ECO:0000313" key="5">
    <source>
        <dbReference type="EMBL" id="MBP1995074.1"/>
    </source>
</evidence>
<dbReference type="PANTHER" id="PTHR46825:SF11">
    <property type="entry name" value="PENICILLIN-BINDING PROTEIN 4"/>
    <property type="match status" value="1"/>
</dbReference>
<name>A0ABS4J5F9_9BACL</name>
<keyword evidence="2" id="KW-0472">Membrane</keyword>
<dbReference type="EMBL" id="JAGGLB010000030">
    <property type="protein sequence ID" value="MBP1995074.1"/>
    <property type="molecule type" value="Genomic_DNA"/>
</dbReference>
<dbReference type="Gene3D" id="3.40.710.10">
    <property type="entry name" value="DD-peptidase/beta-lactamase superfamily"/>
    <property type="match status" value="1"/>
</dbReference>
<accession>A0ABS4J5F9</accession>
<reference evidence="5 6" key="1">
    <citation type="submission" date="2021-03" db="EMBL/GenBank/DDBJ databases">
        <title>Genomic Encyclopedia of Type Strains, Phase IV (KMG-IV): sequencing the most valuable type-strain genomes for metagenomic binning, comparative biology and taxonomic classification.</title>
        <authorList>
            <person name="Goeker M."/>
        </authorList>
    </citation>
    <scope>NUCLEOTIDE SEQUENCE [LARGE SCALE GENOMIC DNA]</scope>
    <source>
        <strain evidence="5 6">DSM 26048</strain>
    </source>
</reference>
<comment type="subcellular location">
    <subcellularLocation>
        <location evidence="1">Membrane</location>
    </subcellularLocation>
</comment>
<organism evidence="5 6">
    <name type="scientific">Paenibacillus eucommiae</name>
    <dbReference type="NCBI Taxonomy" id="1355755"/>
    <lineage>
        <taxon>Bacteria</taxon>
        <taxon>Bacillati</taxon>
        <taxon>Bacillota</taxon>
        <taxon>Bacilli</taxon>
        <taxon>Bacillales</taxon>
        <taxon>Paenibacillaceae</taxon>
        <taxon>Paenibacillus</taxon>
    </lineage>
</organism>
<dbReference type="InterPro" id="IPR050491">
    <property type="entry name" value="AmpC-like"/>
</dbReference>
<proteinExistence type="predicted"/>
<keyword evidence="6" id="KW-1185">Reference proteome</keyword>
<feature type="domain" description="Peptidase S12 Pab87-related C-terminal" evidence="4">
    <location>
        <begin position="365"/>
        <end position="440"/>
    </location>
</feature>
<dbReference type="Proteomes" id="UP001519287">
    <property type="component" value="Unassembled WGS sequence"/>
</dbReference>